<evidence type="ECO:0000313" key="11">
    <source>
        <dbReference type="EMBL" id="QOR71280.1"/>
    </source>
</evidence>
<organism evidence="11 12">
    <name type="scientific">Ruania alkalisoli</name>
    <dbReference type="NCBI Taxonomy" id="2779775"/>
    <lineage>
        <taxon>Bacteria</taxon>
        <taxon>Bacillati</taxon>
        <taxon>Actinomycetota</taxon>
        <taxon>Actinomycetes</taxon>
        <taxon>Micrococcales</taxon>
        <taxon>Ruaniaceae</taxon>
        <taxon>Ruania</taxon>
    </lineage>
</organism>
<dbReference type="AlphaFoldDB" id="A0A7M1SUL7"/>
<feature type="chain" id="PRO_5032563096" evidence="9">
    <location>
        <begin position="29"/>
        <end position="751"/>
    </location>
</feature>
<evidence type="ECO:0000256" key="6">
    <source>
        <dbReference type="PIRSR" id="PIRSR606710-1"/>
    </source>
</evidence>
<evidence type="ECO:0000256" key="2">
    <source>
        <dbReference type="ARBA" id="ARBA00022651"/>
    </source>
</evidence>
<feature type="region of interest" description="Disordered" evidence="8">
    <location>
        <begin position="674"/>
        <end position="709"/>
    </location>
</feature>
<gene>
    <name evidence="11" type="ORF">IM660_02965</name>
</gene>
<proteinExistence type="inferred from homology"/>
<dbReference type="RefSeq" id="WP_193497944.1">
    <property type="nucleotide sequence ID" value="NZ_CP063169.1"/>
</dbReference>
<dbReference type="GO" id="GO:0004553">
    <property type="term" value="F:hydrolase activity, hydrolyzing O-glycosyl compounds"/>
    <property type="evidence" value="ECO:0007669"/>
    <property type="project" value="InterPro"/>
</dbReference>
<keyword evidence="9" id="KW-0732">Signal</keyword>
<evidence type="ECO:0000256" key="9">
    <source>
        <dbReference type="SAM" id="SignalP"/>
    </source>
</evidence>
<evidence type="ECO:0000256" key="7">
    <source>
        <dbReference type="PIRSR" id="PIRSR606710-2"/>
    </source>
</evidence>
<dbReference type="Pfam" id="PF07532">
    <property type="entry name" value="Big_4"/>
    <property type="match status" value="1"/>
</dbReference>
<evidence type="ECO:0000256" key="3">
    <source>
        <dbReference type="ARBA" id="ARBA00022801"/>
    </source>
</evidence>
<sequence>MTRHLRVAAASVAAAAVTAVLVAVPAAAYDNPILDDGSSYSADPATLVVDDTLYIFAGRDEAGATTNDFIMNEWQAFSTTDVASDSWTHHPEQMRPEEVFDWATPGRAYAGQVVEGTDGRYYWYVPVHETGSASPDPFGIGVAVADSPLGPWTDHAGGPIISQEIMGNTLHNIDPTVLVDGDQVYLYWGSFSQLRGIELDADMKTLVGDPVAVHSLTGFFEGAWLFERAGTYYMAYAGNNAGPASSCTPAHYHACIAYGTAPDPLGPWTHQGTILPPVSSTTSHPAITEFDGEWYLAYHTADAEGGNHFRRSVAIDDLEWDDSVSPARILPVTTTPEQGPDLTPRTNVAPWAQASASNEPIPTQYWIKALNDEIVRPNPLPPDVWGSWAPQRPAQQWIQYDFGQPVRIDSTRITFWRDVPPGTGNGVSDPDAWVLQYWTGTAWSDVPEPSGYPTSTTQMHTVTFEPVTTSRVRVVMDAAPGPGGMYSALAVQEWEVHMALASDYVASEVTTEAGTAPELPPTVTLTFDGGHSVETPVHWNAVEPADYAEEGTIVVSGMAEGFGSGAVEVEVAVLGDDPDHSDTQAPELSVQVDPQAPASGWFTGPVTVTASAVDAIDPYPVIETRLDGGAWETYESPVTLSRDGRYSMELRAADRAGNLSEVTVLDIGIDAEGASETPVGDIDSEADSGNYERSNRSEQPSTSGGELASTGADHTALALGSALATLLLGLACIRAAGCHREGHDSSGLGSS</sequence>
<evidence type="ECO:0000313" key="12">
    <source>
        <dbReference type="Proteomes" id="UP000593758"/>
    </source>
</evidence>
<feature type="site" description="Important for catalytic activity, responsible for pKa modulation of the active site Glu and correct orientation of both the proton donor and substrate" evidence="7">
    <location>
        <position position="174"/>
    </location>
</feature>
<dbReference type="KEGG" id="halt:IM660_02965"/>
<dbReference type="InterPro" id="IPR011081">
    <property type="entry name" value="Big_4"/>
</dbReference>
<keyword evidence="4" id="KW-0119">Carbohydrate metabolism</keyword>
<dbReference type="EMBL" id="CP063169">
    <property type="protein sequence ID" value="QOR71280.1"/>
    <property type="molecule type" value="Genomic_DNA"/>
</dbReference>
<dbReference type="InterPro" id="IPR023296">
    <property type="entry name" value="Glyco_hydro_beta-prop_sf"/>
</dbReference>
<name>A0A7M1SUL7_9MICO</name>
<evidence type="ECO:0000256" key="1">
    <source>
        <dbReference type="ARBA" id="ARBA00009865"/>
    </source>
</evidence>
<dbReference type="Gene3D" id="2.115.10.20">
    <property type="entry name" value="Glycosyl hydrolase domain, family 43"/>
    <property type="match status" value="1"/>
</dbReference>
<dbReference type="Gene3D" id="2.60.120.260">
    <property type="entry name" value="Galactose-binding domain-like"/>
    <property type="match status" value="1"/>
</dbReference>
<comment type="similarity">
    <text evidence="1">Belongs to the glycosyl hydrolase 43 family.</text>
</comment>
<dbReference type="SUPFAM" id="SSF49785">
    <property type="entry name" value="Galactose-binding domain-like"/>
    <property type="match status" value="1"/>
</dbReference>
<reference evidence="11 12" key="1">
    <citation type="submission" date="2020-10" db="EMBL/GenBank/DDBJ databases">
        <title>Haloactinobacterium sp. RN3S43, a bacterium isolated from saline soil.</title>
        <authorList>
            <person name="Sun J.-Q."/>
        </authorList>
    </citation>
    <scope>NUCLEOTIDE SEQUENCE [LARGE SCALE GENOMIC DNA]</scope>
    <source>
        <strain evidence="11 12">RN3S43</strain>
    </source>
</reference>
<keyword evidence="2" id="KW-0858">Xylan degradation</keyword>
<feature type="active site" description="Proton acceptor" evidence="6">
    <location>
        <position position="43"/>
    </location>
</feature>
<dbReference type="PANTHER" id="PTHR43772">
    <property type="entry name" value="ENDO-1,4-BETA-XYLANASE"/>
    <property type="match status" value="1"/>
</dbReference>
<evidence type="ECO:0000259" key="10">
    <source>
        <dbReference type="Pfam" id="PF07532"/>
    </source>
</evidence>
<dbReference type="InterPro" id="IPR052176">
    <property type="entry name" value="Glycosyl_Hydrlase_43_Enz"/>
</dbReference>
<dbReference type="SUPFAM" id="SSF75005">
    <property type="entry name" value="Arabinanase/levansucrase/invertase"/>
    <property type="match status" value="1"/>
</dbReference>
<dbReference type="PANTHER" id="PTHR43772:SF2">
    <property type="entry name" value="PUTATIVE (AFU_ORTHOLOGUE AFUA_2G04480)-RELATED"/>
    <property type="match status" value="1"/>
</dbReference>
<keyword evidence="2" id="KW-0624">Polysaccharide degradation</keyword>
<evidence type="ECO:0000256" key="5">
    <source>
        <dbReference type="ARBA" id="ARBA00023295"/>
    </source>
</evidence>
<evidence type="ECO:0000256" key="8">
    <source>
        <dbReference type="SAM" id="MobiDB-lite"/>
    </source>
</evidence>
<dbReference type="Proteomes" id="UP000593758">
    <property type="component" value="Chromosome"/>
</dbReference>
<keyword evidence="12" id="KW-1185">Reference proteome</keyword>
<dbReference type="Pfam" id="PF04616">
    <property type="entry name" value="Glyco_hydro_43"/>
    <property type="match status" value="1"/>
</dbReference>
<keyword evidence="3 11" id="KW-0378">Hydrolase</keyword>
<dbReference type="InterPro" id="IPR008979">
    <property type="entry name" value="Galactose-bd-like_sf"/>
</dbReference>
<feature type="active site" description="Proton donor" evidence="6">
    <location>
        <position position="221"/>
    </location>
</feature>
<feature type="domain" description="Bacterial Ig-like" evidence="10">
    <location>
        <begin position="508"/>
        <end position="561"/>
    </location>
</feature>
<dbReference type="Pfam" id="PF22633">
    <property type="entry name" value="F5_F8_type_C_2"/>
    <property type="match status" value="1"/>
</dbReference>
<feature type="signal peptide" evidence="9">
    <location>
        <begin position="1"/>
        <end position="28"/>
    </location>
</feature>
<accession>A0A7M1SUL7</accession>
<evidence type="ECO:0000256" key="4">
    <source>
        <dbReference type="ARBA" id="ARBA00023277"/>
    </source>
</evidence>
<dbReference type="CDD" id="cd08990">
    <property type="entry name" value="GH43_AXH_like"/>
    <property type="match status" value="1"/>
</dbReference>
<protein>
    <submittedName>
        <fullName evidence="11">Family 43 glycosylhydrolase</fullName>
    </submittedName>
</protein>
<dbReference type="GO" id="GO:0045493">
    <property type="term" value="P:xylan catabolic process"/>
    <property type="evidence" value="ECO:0007669"/>
    <property type="project" value="UniProtKB-KW"/>
</dbReference>
<dbReference type="InterPro" id="IPR006710">
    <property type="entry name" value="Glyco_hydro_43"/>
</dbReference>
<keyword evidence="5" id="KW-0326">Glycosidase</keyword>